<evidence type="ECO:0000313" key="1">
    <source>
        <dbReference type="EMBL" id="GFH74067.1"/>
    </source>
</evidence>
<name>A0ABQ1CUQ5_STRDI</name>
<evidence type="ECO:0008006" key="3">
    <source>
        <dbReference type="Google" id="ProtNLM"/>
    </source>
</evidence>
<accession>A0ABQ1CUQ5</accession>
<reference evidence="1 2" key="1">
    <citation type="submission" date="2020-02" db="EMBL/GenBank/DDBJ databases">
        <title>Whole genome shotgun sequence of Streptomyces diastaticus subsp. diastaticus NBRC 13412.</title>
        <authorList>
            <person name="Ichikawa N."/>
            <person name="Komaki H."/>
            <person name="Tamura T."/>
        </authorList>
    </citation>
    <scope>NUCLEOTIDE SEQUENCE [LARGE SCALE GENOMIC DNA]</scope>
    <source>
        <strain evidence="1 2">NBRC 13412</strain>
    </source>
</reference>
<dbReference type="Proteomes" id="UP000472710">
    <property type="component" value="Unassembled WGS sequence"/>
</dbReference>
<proteinExistence type="predicted"/>
<evidence type="ECO:0000313" key="2">
    <source>
        <dbReference type="Proteomes" id="UP000472710"/>
    </source>
</evidence>
<organism evidence="1 2">
    <name type="scientific">Streptomyces diastaticus subsp. diastaticus</name>
    <dbReference type="NCBI Taxonomy" id="68040"/>
    <lineage>
        <taxon>Bacteria</taxon>
        <taxon>Bacillati</taxon>
        <taxon>Actinomycetota</taxon>
        <taxon>Actinomycetes</taxon>
        <taxon>Kitasatosporales</taxon>
        <taxon>Streptomycetaceae</taxon>
        <taxon>Streptomyces</taxon>
        <taxon>Streptomyces diastaticus group</taxon>
    </lineage>
</organism>
<sequence>MYGGSIRMSVSSTTGRDAFTRMVQRHREEDSPALPIEVGLLRMLDADSCQQLDQDLREFASPWEVHQATENLAPALPDEPGLYMFVWRPQFQFQVDSRPSHGSFPQLLYVGQAGASKSDDGNTIRQRYKEYRRYLRANPESLWTESEPRTREQRLSRYLPLRPMEFWCTTVADRHRIRGLEKRLIRLWNPPLNESDRPKLRGRLGAPRAAWTS</sequence>
<comment type="caution">
    <text evidence="1">The sequence shown here is derived from an EMBL/GenBank/DDBJ whole genome shotgun (WGS) entry which is preliminary data.</text>
</comment>
<dbReference type="EMBL" id="BLLN01000005">
    <property type="protein sequence ID" value="GFH74067.1"/>
    <property type="molecule type" value="Genomic_DNA"/>
</dbReference>
<gene>
    <name evidence="1" type="ORF">Sdia_48350</name>
</gene>
<keyword evidence="2" id="KW-1185">Reference proteome</keyword>
<protein>
    <recommendedName>
        <fullName evidence="3">GIY-YIG nuclease family protein</fullName>
    </recommendedName>
</protein>